<feature type="domain" description="DUF6598" evidence="1">
    <location>
        <begin position="130"/>
        <end position="332"/>
    </location>
</feature>
<dbReference type="Pfam" id="PF20241">
    <property type="entry name" value="DUF6598"/>
    <property type="match status" value="1"/>
</dbReference>
<dbReference type="InterPro" id="IPR046533">
    <property type="entry name" value="DUF6598"/>
</dbReference>
<sequence length="341" mass="38230">MGKVWDCNMYGTKLKKFDGCVVHTTNEGDATALPGDCFSNEPSRDCANFIDIPGDCEYGDNNGVDIDAAALEDHNGGGGEDDATALPEDCERCPEEYDDIFLCTRRAVQVLAIRANFPIITIYGFDWQIERCIYVRPEEEVQEEGMVDLVLVGPRRIFMAYGAFGLDVITGDEGPSIEEGWDLGDNEYFPEEYTQTIWGGPGRKLEITYLVIPNALEINVEVRLKFNDLGSRSRAVCGNIKARAPDYGNKSVHLFSCEQWRKWSVPSGSTSVLPLSPSVIALPYSWQLELHIDVDLTVCDNQEEDKHLKFSLELTHGIRSQEREFDDGQVEVITWHTLSLI</sequence>
<reference evidence="2" key="1">
    <citation type="submission" date="2024-10" db="EMBL/GenBank/DDBJ databases">
        <authorList>
            <person name="Ryan C."/>
        </authorList>
    </citation>
    <scope>NUCLEOTIDE SEQUENCE [LARGE SCALE GENOMIC DNA]</scope>
</reference>
<dbReference type="EMBL" id="OZ075125">
    <property type="protein sequence ID" value="CAL4934007.1"/>
    <property type="molecule type" value="Genomic_DNA"/>
</dbReference>
<accession>A0ABC8XW45</accession>
<organism evidence="2 3">
    <name type="scientific">Urochloa decumbens</name>
    <dbReference type="NCBI Taxonomy" id="240449"/>
    <lineage>
        <taxon>Eukaryota</taxon>
        <taxon>Viridiplantae</taxon>
        <taxon>Streptophyta</taxon>
        <taxon>Embryophyta</taxon>
        <taxon>Tracheophyta</taxon>
        <taxon>Spermatophyta</taxon>
        <taxon>Magnoliopsida</taxon>
        <taxon>Liliopsida</taxon>
        <taxon>Poales</taxon>
        <taxon>Poaceae</taxon>
        <taxon>PACMAD clade</taxon>
        <taxon>Panicoideae</taxon>
        <taxon>Panicodae</taxon>
        <taxon>Paniceae</taxon>
        <taxon>Melinidinae</taxon>
        <taxon>Urochloa</taxon>
    </lineage>
</organism>
<evidence type="ECO:0000313" key="3">
    <source>
        <dbReference type="Proteomes" id="UP001497457"/>
    </source>
</evidence>
<gene>
    <name evidence="2" type="ORF">URODEC1_LOCUS28440</name>
</gene>
<dbReference type="Proteomes" id="UP001497457">
    <property type="component" value="Chromosome 15b"/>
</dbReference>
<proteinExistence type="predicted"/>
<evidence type="ECO:0000259" key="1">
    <source>
        <dbReference type="Pfam" id="PF20241"/>
    </source>
</evidence>
<name>A0ABC8XW45_9POAL</name>
<dbReference type="AlphaFoldDB" id="A0ABC8XW45"/>
<evidence type="ECO:0000313" key="2">
    <source>
        <dbReference type="EMBL" id="CAL4934007.1"/>
    </source>
</evidence>
<protein>
    <recommendedName>
        <fullName evidence="1">DUF6598 domain-containing protein</fullName>
    </recommendedName>
</protein>
<keyword evidence="3" id="KW-1185">Reference proteome</keyword>